<dbReference type="CDD" id="cd00118">
    <property type="entry name" value="LysM"/>
    <property type="match status" value="1"/>
</dbReference>
<dbReference type="EMBL" id="PVUF01000018">
    <property type="protein sequence ID" value="PRZ45046.1"/>
    <property type="molecule type" value="Genomic_DNA"/>
</dbReference>
<dbReference type="InterPro" id="IPR052196">
    <property type="entry name" value="Bact_Kbp"/>
</dbReference>
<keyword evidence="2" id="KW-0472">Membrane</keyword>
<feature type="compositionally biased region" description="Low complexity" evidence="1">
    <location>
        <begin position="226"/>
        <end position="240"/>
    </location>
</feature>
<feature type="region of interest" description="Disordered" evidence="1">
    <location>
        <begin position="60"/>
        <end position="89"/>
    </location>
</feature>
<dbReference type="RefSeq" id="WP_106165292.1">
    <property type="nucleotide sequence ID" value="NZ_PVUF01000018.1"/>
</dbReference>
<accession>A0A2T1A8W4</accession>
<dbReference type="InterPro" id="IPR018392">
    <property type="entry name" value="LysM"/>
</dbReference>
<evidence type="ECO:0000256" key="2">
    <source>
        <dbReference type="SAM" id="Phobius"/>
    </source>
</evidence>
<evidence type="ECO:0000313" key="5">
    <source>
        <dbReference type="Proteomes" id="UP000237718"/>
    </source>
</evidence>
<dbReference type="PROSITE" id="PS51782">
    <property type="entry name" value="LYSM"/>
    <property type="match status" value="1"/>
</dbReference>
<dbReference type="SMART" id="SM00257">
    <property type="entry name" value="LysM"/>
    <property type="match status" value="1"/>
</dbReference>
<dbReference type="OrthoDB" id="370541at2"/>
<feature type="region of interest" description="Disordered" evidence="1">
    <location>
        <begin position="316"/>
        <end position="462"/>
    </location>
</feature>
<dbReference type="AlphaFoldDB" id="A0A2T1A8W4"/>
<dbReference type="Pfam" id="PF01476">
    <property type="entry name" value="LysM"/>
    <property type="match status" value="1"/>
</dbReference>
<evidence type="ECO:0000259" key="3">
    <source>
        <dbReference type="PROSITE" id="PS51782"/>
    </source>
</evidence>
<proteinExistence type="predicted"/>
<reference evidence="4 5" key="1">
    <citation type="submission" date="2018-03" db="EMBL/GenBank/DDBJ databases">
        <title>Genomic Encyclopedia of Archaeal and Bacterial Type Strains, Phase II (KMG-II): from individual species to whole genera.</title>
        <authorList>
            <person name="Goeker M."/>
        </authorList>
    </citation>
    <scope>NUCLEOTIDE SEQUENCE [LARGE SCALE GENOMIC DNA]</scope>
    <source>
        <strain evidence="4 5">DSM 25328</strain>
    </source>
</reference>
<protein>
    <submittedName>
        <fullName evidence="4">Nucleoid-associated protein YgaU</fullName>
    </submittedName>
</protein>
<keyword evidence="2" id="KW-1133">Transmembrane helix</keyword>
<name>A0A2T1A8W4_TRISK</name>
<comment type="caution">
    <text evidence="4">The sequence shown here is derived from an EMBL/GenBank/DDBJ whole genome shotgun (WGS) entry which is preliminary data.</text>
</comment>
<evidence type="ECO:0000256" key="1">
    <source>
        <dbReference type="SAM" id="MobiDB-lite"/>
    </source>
</evidence>
<dbReference type="InterPro" id="IPR036779">
    <property type="entry name" value="LysM_dom_sf"/>
</dbReference>
<feature type="compositionally biased region" description="Low complexity" evidence="1">
    <location>
        <begin position="396"/>
        <end position="414"/>
    </location>
</feature>
<dbReference type="Proteomes" id="UP000237718">
    <property type="component" value="Unassembled WGS sequence"/>
</dbReference>
<feature type="domain" description="LysM" evidence="3">
    <location>
        <begin position="600"/>
        <end position="649"/>
    </location>
</feature>
<gene>
    <name evidence="4" type="ORF">CLV89_11851</name>
</gene>
<dbReference type="PANTHER" id="PTHR34700:SF4">
    <property type="entry name" value="PHAGE-LIKE ELEMENT PBSX PROTEIN XKDP"/>
    <property type="match status" value="1"/>
</dbReference>
<feature type="transmembrane region" description="Helical" evidence="2">
    <location>
        <begin position="6"/>
        <end position="31"/>
    </location>
</feature>
<sequence>MTKSSGIGAGAGVAIGTVATVVVVGGGFFLARGGMLGDGAQSFVARQLVSLGLAVPPAPMMPAPSAQETDPAQGSSVAPETAVPDESDPGFVLAPPKLEVARFDMDGSGIVAASAQAGVEVQVLLDGQVLDSQTVPAAGEFVSFVTITSSSEPRVLSLLARFEGQEIASEDNFILAPVQLRTAEADEAWLPLERDSSSRSEVAAPEDAGPEEVASDTSAPQDVARDATSPGPAASDDAAPMVPDDASQVASDESGVVASEDTGTEFAASEATTPQMDAPDVVVADAAAPDSVAPEAVAPDAVAADPVAPEEVVADVVARAQDELQDEPSEVSVAETGSDADTATVSQSAEAAAPESDSAEAAQSVRVETETASDPAAAPEVVSDETQRPAAADTRAQLATPPAAEAASDGPAEAVGSAEPARPPVVATDDAGSQPPREQAGVSEPQATPEDTTVEADGATAPQPDVAVTVLRAGKDGVSLVQPATPVTPELVNKVALDTISYTETGDVQLAGRAQPEALVRVYLDNSPVTDIATASDGRWSTALTSVAPGIYTLRLDEISLADGSVSSRLETPFKREAPEVLQPALEAESSPDASAPAIQVVTVQEGDSLWAISQERYGSGFLYVRVFEANKSDIRDPDLIYPGQIFTLPK</sequence>
<feature type="compositionally biased region" description="Low complexity" evidence="1">
    <location>
        <begin position="346"/>
        <end position="364"/>
    </location>
</feature>
<feature type="region of interest" description="Disordered" evidence="1">
    <location>
        <begin position="189"/>
        <end position="304"/>
    </location>
</feature>
<keyword evidence="2" id="KW-0812">Transmembrane</keyword>
<organism evidence="4 5">
    <name type="scientific">Tritonibacter scottomollicae</name>
    <name type="common">Epibacterium scottomollicae</name>
    <dbReference type="NCBI Taxonomy" id="483013"/>
    <lineage>
        <taxon>Bacteria</taxon>
        <taxon>Pseudomonadati</taxon>
        <taxon>Pseudomonadota</taxon>
        <taxon>Alphaproteobacteria</taxon>
        <taxon>Rhodobacterales</taxon>
        <taxon>Paracoccaceae</taxon>
        <taxon>Tritonibacter</taxon>
    </lineage>
</organism>
<evidence type="ECO:0000313" key="4">
    <source>
        <dbReference type="EMBL" id="PRZ45046.1"/>
    </source>
</evidence>
<feature type="compositionally biased region" description="Polar residues" evidence="1">
    <location>
        <begin position="66"/>
        <end position="78"/>
    </location>
</feature>
<dbReference type="PANTHER" id="PTHR34700">
    <property type="entry name" value="POTASSIUM BINDING PROTEIN KBP"/>
    <property type="match status" value="1"/>
</dbReference>
<dbReference type="Gene3D" id="3.10.350.10">
    <property type="entry name" value="LysM domain"/>
    <property type="match status" value="1"/>
</dbReference>
<feature type="compositionally biased region" description="Low complexity" evidence="1">
    <location>
        <begin position="277"/>
        <end position="304"/>
    </location>
</feature>